<dbReference type="Gene3D" id="1.10.10.10">
    <property type="entry name" value="Winged helix-like DNA-binding domain superfamily/Winged helix DNA-binding domain"/>
    <property type="match status" value="1"/>
</dbReference>
<dbReference type="PANTHER" id="PTHR33164">
    <property type="entry name" value="TRANSCRIPTIONAL REGULATOR, MARR FAMILY"/>
    <property type="match status" value="1"/>
</dbReference>
<dbReference type="GO" id="GO:0006950">
    <property type="term" value="P:response to stress"/>
    <property type="evidence" value="ECO:0007669"/>
    <property type="project" value="TreeGrafter"/>
</dbReference>
<reference evidence="2 3" key="1">
    <citation type="submission" date="2020-08" db="EMBL/GenBank/DDBJ databases">
        <title>Genomic Encyclopedia of Type Strains, Phase IV (KMG-IV): sequencing the most valuable type-strain genomes for metagenomic binning, comparative biology and taxonomic classification.</title>
        <authorList>
            <person name="Goeker M."/>
        </authorList>
    </citation>
    <scope>NUCLEOTIDE SEQUENCE [LARGE SCALE GENOMIC DNA]</scope>
    <source>
        <strain evidence="2 3">DSM 11275</strain>
    </source>
</reference>
<dbReference type="Pfam" id="PF01047">
    <property type="entry name" value="MarR"/>
    <property type="match status" value="1"/>
</dbReference>
<evidence type="ECO:0000259" key="1">
    <source>
        <dbReference type="PROSITE" id="PS50995"/>
    </source>
</evidence>
<protein>
    <submittedName>
        <fullName evidence="2">DNA-binding MarR family transcriptional regulator</fullName>
    </submittedName>
</protein>
<dbReference type="Proteomes" id="UP000539075">
    <property type="component" value="Unassembled WGS sequence"/>
</dbReference>
<keyword evidence="3" id="KW-1185">Reference proteome</keyword>
<dbReference type="InterPro" id="IPR036388">
    <property type="entry name" value="WH-like_DNA-bd_sf"/>
</dbReference>
<dbReference type="GO" id="GO:0003700">
    <property type="term" value="F:DNA-binding transcription factor activity"/>
    <property type="evidence" value="ECO:0007669"/>
    <property type="project" value="InterPro"/>
</dbReference>
<dbReference type="InterPro" id="IPR036390">
    <property type="entry name" value="WH_DNA-bd_sf"/>
</dbReference>
<dbReference type="GO" id="GO:0003677">
    <property type="term" value="F:DNA binding"/>
    <property type="evidence" value="ECO:0007669"/>
    <property type="project" value="UniProtKB-KW"/>
</dbReference>
<dbReference type="SMART" id="SM00347">
    <property type="entry name" value="HTH_MARR"/>
    <property type="match status" value="1"/>
</dbReference>
<dbReference type="EMBL" id="JACHGO010000006">
    <property type="protein sequence ID" value="MBB5144181.1"/>
    <property type="molecule type" value="Genomic_DNA"/>
</dbReference>
<dbReference type="PANTHER" id="PTHR33164:SF99">
    <property type="entry name" value="MARR FAMILY REGULATORY PROTEIN"/>
    <property type="match status" value="1"/>
</dbReference>
<dbReference type="InterPro" id="IPR039422">
    <property type="entry name" value="MarR/SlyA-like"/>
</dbReference>
<dbReference type="RefSeq" id="WP_183720610.1">
    <property type="nucleotide sequence ID" value="NZ_JACHGO010000006.1"/>
</dbReference>
<dbReference type="AlphaFoldDB" id="A0A7W8C2L1"/>
<gene>
    <name evidence="2" type="ORF">HNQ38_002289</name>
</gene>
<dbReference type="InterPro" id="IPR000835">
    <property type="entry name" value="HTH_MarR-typ"/>
</dbReference>
<dbReference type="PROSITE" id="PS50995">
    <property type="entry name" value="HTH_MARR_2"/>
    <property type="match status" value="1"/>
</dbReference>
<sequence length="152" mass="16759">MNSPNNSDAIIALAASIREQANTYILNALSRHGVGDILPAHGAVLHALFESGPLKMNELAERIKRKKNTVTGLIGTLESRGYCRREPDPQDARSQIVLLTEKGEAMRRIQDEISVDLLQLVWGDVGEDEKAACTQTLQKVLRNLQQSESTII</sequence>
<comment type="caution">
    <text evidence="2">The sequence shown here is derived from an EMBL/GenBank/DDBJ whole genome shotgun (WGS) entry which is preliminary data.</text>
</comment>
<accession>A0A7W8C2L1</accession>
<dbReference type="SUPFAM" id="SSF46785">
    <property type="entry name" value="Winged helix' DNA-binding domain"/>
    <property type="match status" value="1"/>
</dbReference>
<feature type="domain" description="HTH marR-type" evidence="1">
    <location>
        <begin position="1"/>
        <end position="142"/>
    </location>
</feature>
<keyword evidence="2" id="KW-0238">DNA-binding</keyword>
<evidence type="ECO:0000313" key="2">
    <source>
        <dbReference type="EMBL" id="MBB5144181.1"/>
    </source>
</evidence>
<proteinExistence type="predicted"/>
<organism evidence="2 3">
    <name type="scientific">Desulfovibrio intestinalis</name>
    <dbReference type="NCBI Taxonomy" id="58621"/>
    <lineage>
        <taxon>Bacteria</taxon>
        <taxon>Pseudomonadati</taxon>
        <taxon>Thermodesulfobacteriota</taxon>
        <taxon>Desulfovibrionia</taxon>
        <taxon>Desulfovibrionales</taxon>
        <taxon>Desulfovibrionaceae</taxon>
        <taxon>Desulfovibrio</taxon>
    </lineage>
</organism>
<evidence type="ECO:0000313" key="3">
    <source>
        <dbReference type="Proteomes" id="UP000539075"/>
    </source>
</evidence>
<name>A0A7W8C2L1_9BACT</name>
<dbReference type="PRINTS" id="PR00598">
    <property type="entry name" value="HTHMARR"/>
</dbReference>